<sequence>MTSPGFSSGWTSTTLAAEFAKEWLDTYKASQFVRAEQRVASAQRQVIRAQDMSPWARQMAQRELVAANRALAQQRQTQVDRTRLGLTEGWQRVQAAESAAQRANGPVARRTADRRLTRARVNFYRSVAAAEELDRARWSRGHGWQFGEGQRGGVRFTRSGPVPGGGRGAWPTLGAGADSARPGSAAPRAGNVRQPFADTGWRGVARGTLPAPGRNGTSPTDQTRYGWRGDARPAPGRTGARPAGDASTGWRGNARPTPGRARLPQTGQTTPGWQGDARGTTGRARLAESAGERPAGVLSLLGLDERPGPEGLPAGLAAS</sequence>
<gene>
    <name evidence="3" type="ORF">ACFPZN_34355</name>
</gene>
<protein>
    <recommendedName>
        <fullName evidence="5">PPE domain-containing protein</fullName>
    </recommendedName>
</protein>
<dbReference type="EMBL" id="JBHSON010000058">
    <property type="protein sequence ID" value="MFC5750730.1"/>
    <property type="molecule type" value="Genomic_DNA"/>
</dbReference>
<evidence type="ECO:0000313" key="4">
    <source>
        <dbReference type="Proteomes" id="UP001596074"/>
    </source>
</evidence>
<comment type="caution">
    <text evidence="3">The sequence shown here is derived from an EMBL/GenBank/DDBJ whole genome shotgun (WGS) entry which is preliminary data.</text>
</comment>
<proteinExistence type="predicted"/>
<keyword evidence="1" id="KW-0175">Coiled coil</keyword>
<name>A0ABW1A5B8_9ACTN</name>
<feature type="coiled-coil region" evidence="1">
    <location>
        <begin position="32"/>
        <end position="77"/>
    </location>
</feature>
<evidence type="ECO:0000256" key="2">
    <source>
        <dbReference type="SAM" id="MobiDB-lite"/>
    </source>
</evidence>
<feature type="region of interest" description="Disordered" evidence="2">
    <location>
        <begin position="161"/>
        <end position="319"/>
    </location>
</feature>
<evidence type="ECO:0000313" key="3">
    <source>
        <dbReference type="EMBL" id="MFC5750730.1"/>
    </source>
</evidence>
<evidence type="ECO:0000256" key="1">
    <source>
        <dbReference type="SAM" id="Coils"/>
    </source>
</evidence>
<keyword evidence="4" id="KW-1185">Reference proteome</keyword>
<evidence type="ECO:0008006" key="5">
    <source>
        <dbReference type="Google" id="ProtNLM"/>
    </source>
</evidence>
<dbReference type="Proteomes" id="UP001596074">
    <property type="component" value="Unassembled WGS sequence"/>
</dbReference>
<accession>A0ABW1A5B8</accession>
<organism evidence="3 4">
    <name type="scientific">Actinomadura rugatobispora</name>
    <dbReference type="NCBI Taxonomy" id="1994"/>
    <lineage>
        <taxon>Bacteria</taxon>
        <taxon>Bacillati</taxon>
        <taxon>Actinomycetota</taxon>
        <taxon>Actinomycetes</taxon>
        <taxon>Streptosporangiales</taxon>
        <taxon>Thermomonosporaceae</taxon>
        <taxon>Actinomadura</taxon>
    </lineage>
</organism>
<reference evidence="4" key="1">
    <citation type="journal article" date="2019" name="Int. J. Syst. Evol. Microbiol.">
        <title>The Global Catalogue of Microorganisms (GCM) 10K type strain sequencing project: providing services to taxonomists for standard genome sequencing and annotation.</title>
        <authorList>
            <consortium name="The Broad Institute Genomics Platform"/>
            <consortium name="The Broad Institute Genome Sequencing Center for Infectious Disease"/>
            <person name="Wu L."/>
            <person name="Ma J."/>
        </authorList>
    </citation>
    <scope>NUCLEOTIDE SEQUENCE [LARGE SCALE GENOMIC DNA]</scope>
    <source>
        <strain evidence="4">KCTC 42087</strain>
    </source>
</reference>
<feature type="non-terminal residue" evidence="3">
    <location>
        <position position="319"/>
    </location>
</feature>